<gene>
    <name evidence="2" type="ORF">M0638_06240</name>
</gene>
<evidence type="ECO:0000313" key="3">
    <source>
        <dbReference type="Proteomes" id="UP001139516"/>
    </source>
</evidence>
<dbReference type="EMBL" id="JALPRX010000022">
    <property type="protein sequence ID" value="MCK8783978.1"/>
    <property type="molecule type" value="Genomic_DNA"/>
</dbReference>
<name>A0A9X1Y5T4_9PROT</name>
<proteinExistence type="predicted"/>
<feature type="region of interest" description="Disordered" evidence="1">
    <location>
        <begin position="1"/>
        <end position="35"/>
    </location>
</feature>
<dbReference type="Proteomes" id="UP001139516">
    <property type="component" value="Unassembled WGS sequence"/>
</dbReference>
<dbReference type="RefSeq" id="WP_248666097.1">
    <property type="nucleotide sequence ID" value="NZ_JALPRX010000022.1"/>
</dbReference>
<accession>A0A9X1Y5T4</accession>
<keyword evidence="3" id="KW-1185">Reference proteome</keyword>
<feature type="compositionally biased region" description="Basic and acidic residues" evidence="1">
    <location>
        <begin position="18"/>
        <end position="27"/>
    </location>
</feature>
<dbReference type="AlphaFoldDB" id="A0A9X1Y5T4"/>
<evidence type="ECO:0000313" key="2">
    <source>
        <dbReference type="EMBL" id="MCK8783978.1"/>
    </source>
</evidence>
<dbReference type="NCBIfam" id="NF041770">
    <property type="entry name" value="CFI_box_CTERM"/>
    <property type="match status" value="1"/>
</dbReference>
<dbReference type="InterPro" id="IPR049886">
    <property type="entry name" value="CFI_box_CTERM_dom"/>
</dbReference>
<evidence type="ECO:0000256" key="1">
    <source>
        <dbReference type="SAM" id="MobiDB-lite"/>
    </source>
</evidence>
<comment type="caution">
    <text evidence="2">The sequence shown here is derived from an EMBL/GenBank/DDBJ whole genome shotgun (WGS) entry which is preliminary data.</text>
</comment>
<protein>
    <submittedName>
        <fullName evidence="2">Uncharacterized protein</fullName>
    </submittedName>
</protein>
<sequence>MDGQDEARPRPGAAAEARTADAAEPRAARAAPPAEQESVLGKVLDGVEAAADLAEVAVEGGPAIVEAAGGLFEGGCCLAEAAITPDCFVATATLGDPRHPDLDDLRRLRDRVLLRTGPGRRLVHAYYHRGAHVARWIRPRPALRFLVRNLVVRPAAALSRLLLGRA</sequence>
<organism evidence="2 3">
    <name type="scientific">Roseomonas acroporae</name>
    <dbReference type="NCBI Taxonomy" id="2937791"/>
    <lineage>
        <taxon>Bacteria</taxon>
        <taxon>Pseudomonadati</taxon>
        <taxon>Pseudomonadota</taxon>
        <taxon>Alphaproteobacteria</taxon>
        <taxon>Acetobacterales</taxon>
        <taxon>Roseomonadaceae</taxon>
        <taxon>Roseomonas</taxon>
    </lineage>
</organism>
<reference evidence="2" key="1">
    <citation type="submission" date="2022-04" db="EMBL/GenBank/DDBJ databases">
        <title>Roseomonas acroporae sp. nov., isolated from coral Acropora digitifera.</title>
        <authorList>
            <person name="Sun H."/>
        </authorList>
    </citation>
    <scope>NUCLEOTIDE SEQUENCE</scope>
    <source>
        <strain evidence="2">NAR14</strain>
    </source>
</reference>